<proteinExistence type="predicted"/>
<reference evidence="6 7" key="1">
    <citation type="journal article" date="2018" name="G3 (Bethesda)">
        <title>Phylogenetic and Phylogenomic Definition of Rhizopus Species.</title>
        <authorList>
            <person name="Gryganskyi A.P."/>
            <person name="Golan J."/>
            <person name="Dolatabadi S."/>
            <person name="Mondo S."/>
            <person name="Robb S."/>
            <person name="Idnurm A."/>
            <person name="Muszewska A."/>
            <person name="Steczkiewicz K."/>
            <person name="Masonjones S."/>
            <person name="Liao H.L."/>
            <person name="Gajdeczka M.T."/>
            <person name="Anike F."/>
            <person name="Vuek A."/>
            <person name="Anishchenko I.M."/>
            <person name="Voigt K."/>
            <person name="de Hoog G.S."/>
            <person name="Smith M.E."/>
            <person name="Heitman J."/>
            <person name="Vilgalys R."/>
            <person name="Stajich J.E."/>
        </authorList>
    </citation>
    <scope>NUCLEOTIDE SEQUENCE [LARGE SCALE GENOMIC DNA]</scope>
    <source>
        <strain evidence="6 7">LSU 92-RS-03</strain>
    </source>
</reference>
<evidence type="ECO:0000256" key="5">
    <source>
        <dbReference type="SAM" id="Phobius"/>
    </source>
</evidence>
<evidence type="ECO:0000256" key="2">
    <source>
        <dbReference type="ARBA" id="ARBA00022692"/>
    </source>
</evidence>
<sequence length="195" mass="21981">MSSNTTIFYTILNVLAILCIILSLVGNFMTYFFWNFILIGIFKIILVVLLLAVEFMQTPALIKPFSFMFYFLGRGLCNFGFLTMGIDILSIIAGFILVLLGIIYIGIHFASRNKEPESMSFVRYQRLTSGMSHELPTAANRQNTYPVAQQVPLSQPNPSNHVLAEKHSQTQISIAMPVQSTEVTDQEKTEEKTEV</sequence>
<keyword evidence="7" id="KW-1185">Reference proteome</keyword>
<dbReference type="GO" id="GO:0000139">
    <property type="term" value="C:Golgi membrane"/>
    <property type="evidence" value="ECO:0007669"/>
    <property type="project" value="TreeGrafter"/>
</dbReference>
<keyword evidence="2 5" id="KW-0812">Transmembrane</keyword>
<organism evidence="6 7">
    <name type="scientific">Rhizopus stolonifer</name>
    <name type="common">Rhizopus nigricans</name>
    <dbReference type="NCBI Taxonomy" id="4846"/>
    <lineage>
        <taxon>Eukaryota</taxon>
        <taxon>Fungi</taxon>
        <taxon>Fungi incertae sedis</taxon>
        <taxon>Mucoromycota</taxon>
        <taxon>Mucoromycotina</taxon>
        <taxon>Mucoromycetes</taxon>
        <taxon>Mucorales</taxon>
        <taxon>Mucorineae</taxon>
        <taxon>Rhizopodaceae</taxon>
        <taxon>Rhizopus</taxon>
    </lineage>
</organism>
<dbReference type="PANTHER" id="PTHR28128">
    <property type="entry name" value="GOLGI APPARATUS MEMBRANE PROTEIN TVP15"/>
    <property type="match status" value="1"/>
</dbReference>
<dbReference type="EMBL" id="PJQM01004153">
    <property type="protein sequence ID" value="RCH85515.1"/>
    <property type="molecule type" value="Genomic_DNA"/>
</dbReference>
<protein>
    <recommendedName>
        <fullName evidence="8">COPI associated protein</fullName>
    </recommendedName>
</protein>
<feature type="transmembrane region" description="Helical" evidence="5">
    <location>
        <begin position="88"/>
        <end position="110"/>
    </location>
</feature>
<accession>A0A367J6J1</accession>
<gene>
    <name evidence="6" type="ORF">CU098_007974</name>
</gene>
<dbReference type="GO" id="GO:0016192">
    <property type="term" value="P:vesicle-mediated transport"/>
    <property type="evidence" value="ECO:0007669"/>
    <property type="project" value="TreeGrafter"/>
</dbReference>
<dbReference type="OrthoDB" id="423534at2759"/>
<feature type="transmembrane region" description="Helical" evidence="5">
    <location>
        <begin position="65"/>
        <end position="82"/>
    </location>
</feature>
<feature type="transmembrane region" description="Helical" evidence="5">
    <location>
        <begin position="7"/>
        <end position="25"/>
    </location>
</feature>
<comment type="caution">
    <text evidence="6">The sequence shown here is derived from an EMBL/GenBank/DDBJ whole genome shotgun (WGS) entry which is preliminary data.</text>
</comment>
<comment type="subcellular location">
    <subcellularLocation>
        <location evidence="1">Membrane</location>
        <topology evidence="1">Multi-pass membrane protein</topology>
    </subcellularLocation>
</comment>
<evidence type="ECO:0008006" key="8">
    <source>
        <dbReference type="Google" id="ProtNLM"/>
    </source>
</evidence>
<evidence type="ECO:0000256" key="1">
    <source>
        <dbReference type="ARBA" id="ARBA00004141"/>
    </source>
</evidence>
<dbReference type="PANTHER" id="PTHR28128:SF1">
    <property type="entry name" value="GOLGI APPARATUS MEMBRANE PROTEIN TVP15"/>
    <property type="match status" value="1"/>
</dbReference>
<dbReference type="Pfam" id="PF08507">
    <property type="entry name" value="COPI_assoc"/>
    <property type="match status" value="1"/>
</dbReference>
<evidence type="ECO:0000313" key="7">
    <source>
        <dbReference type="Proteomes" id="UP000253551"/>
    </source>
</evidence>
<evidence type="ECO:0000256" key="4">
    <source>
        <dbReference type="ARBA" id="ARBA00023136"/>
    </source>
</evidence>
<feature type="transmembrane region" description="Helical" evidence="5">
    <location>
        <begin position="31"/>
        <end position="53"/>
    </location>
</feature>
<name>A0A367J6J1_RHIST</name>
<dbReference type="AlphaFoldDB" id="A0A367J6J1"/>
<dbReference type="Proteomes" id="UP000253551">
    <property type="component" value="Unassembled WGS sequence"/>
</dbReference>
<evidence type="ECO:0000313" key="6">
    <source>
        <dbReference type="EMBL" id="RCH85515.1"/>
    </source>
</evidence>
<keyword evidence="4 5" id="KW-0472">Membrane</keyword>
<evidence type="ECO:0000256" key="3">
    <source>
        <dbReference type="ARBA" id="ARBA00022989"/>
    </source>
</evidence>
<dbReference type="InterPro" id="IPR013714">
    <property type="entry name" value="Golgi_TVP15"/>
</dbReference>
<keyword evidence="3 5" id="KW-1133">Transmembrane helix</keyword>